<dbReference type="PANTHER" id="PTHR12304:SF4">
    <property type="entry name" value="URIDINE NUCLEOSIDASE"/>
    <property type="match status" value="1"/>
</dbReference>
<dbReference type="RefSeq" id="WP_127804611.1">
    <property type="nucleotide sequence ID" value="NZ_SACY01000004.1"/>
</dbReference>
<dbReference type="GO" id="GO:0005829">
    <property type="term" value="C:cytosol"/>
    <property type="evidence" value="ECO:0007669"/>
    <property type="project" value="TreeGrafter"/>
</dbReference>
<dbReference type="InterPro" id="IPR001910">
    <property type="entry name" value="Inosine/uridine_hydrolase_dom"/>
</dbReference>
<name>A0A437PP64_9BACT</name>
<sequence>MKKLLLLLLLATQAFSQQKQKVIFDCDLGDDIDDAYALSLLLTMQDRYEILGITTCYGRTEDRARLAQKILEETGQSQIPVYIGRNTSAQNERANWFAEQFYYAEGFKPAPKVAPVFANQYRQAIGMAPLKQKDPSASEFIRNALNKFPGEIIIFSVGPVTNFGDIIDKDPDALKKAKAIYAMFGSFKVGYSTKAPIDAEWNVAVDISAAKKFVNSGAKITYAGLDVTAMVKLDRAQRDRLLYRQSPMTNALSALYVLWGNETPTLFDPVAIGMEAFPNLFKTEKVHMEVDDKGFTHIIPDKSPNAEIGISIDSKEFLDRIMKKYLYQNLISKP</sequence>
<protein>
    <submittedName>
        <fullName evidence="4">Nucleoside hydrolase</fullName>
    </submittedName>
</protein>
<accession>A0A437PP64</accession>
<keyword evidence="2" id="KW-0326">Glycosidase</keyword>
<dbReference type="GO" id="GO:0008477">
    <property type="term" value="F:purine nucleosidase activity"/>
    <property type="evidence" value="ECO:0007669"/>
    <property type="project" value="TreeGrafter"/>
</dbReference>
<dbReference type="GO" id="GO:0006152">
    <property type="term" value="P:purine nucleoside catabolic process"/>
    <property type="evidence" value="ECO:0007669"/>
    <property type="project" value="TreeGrafter"/>
</dbReference>
<evidence type="ECO:0000259" key="3">
    <source>
        <dbReference type="Pfam" id="PF01156"/>
    </source>
</evidence>
<dbReference type="InterPro" id="IPR036452">
    <property type="entry name" value="Ribo_hydro-like"/>
</dbReference>
<dbReference type="InterPro" id="IPR023186">
    <property type="entry name" value="IUNH"/>
</dbReference>
<evidence type="ECO:0000256" key="1">
    <source>
        <dbReference type="ARBA" id="ARBA00022801"/>
    </source>
</evidence>
<dbReference type="Pfam" id="PF01156">
    <property type="entry name" value="IU_nuc_hydro"/>
    <property type="match status" value="1"/>
</dbReference>
<dbReference type="AlphaFoldDB" id="A0A437PP64"/>
<evidence type="ECO:0000313" key="4">
    <source>
        <dbReference type="EMBL" id="RVU24082.1"/>
    </source>
</evidence>
<keyword evidence="1 4" id="KW-0378">Hydrolase</keyword>
<feature type="domain" description="Inosine/uridine-preferring nucleoside hydrolase" evidence="3">
    <location>
        <begin position="22"/>
        <end position="318"/>
    </location>
</feature>
<dbReference type="PANTHER" id="PTHR12304">
    <property type="entry name" value="INOSINE-URIDINE PREFERRING NUCLEOSIDE HYDROLASE"/>
    <property type="match status" value="1"/>
</dbReference>
<comment type="caution">
    <text evidence="4">The sequence shown here is derived from an EMBL/GenBank/DDBJ whole genome shotgun (WGS) entry which is preliminary data.</text>
</comment>
<proteinExistence type="predicted"/>
<evidence type="ECO:0000256" key="2">
    <source>
        <dbReference type="ARBA" id="ARBA00023295"/>
    </source>
</evidence>
<dbReference type="Gene3D" id="3.90.245.10">
    <property type="entry name" value="Ribonucleoside hydrolase-like"/>
    <property type="match status" value="1"/>
</dbReference>
<dbReference type="Proteomes" id="UP000282832">
    <property type="component" value="Unassembled WGS sequence"/>
</dbReference>
<keyword evidence="5" id="KW-1185">Reference proteome</keyword>
<gene>
    <name evidence="4" type="ORF">EOJ36_09135</name>
</gene>
<dbReference type="EMBL" id="SACY01000004">
    <property type="protein sequence ID" value="RVU24082.1"/>
    <property type="molecule type" value="Genomic_DNA"/>
</dbReference>
<reference evidence="4 5" key="1">
    <citation type="submission" date="2019-01" db="EMBL/GenBank/DDBJ databases">
        <authorList>
            <person name="Chen W.-M."/>
        </authorList>
    </citation>
    <scope>NUCLEOTIDE SEQUENCE [LARGE SCALE GENOMIC DNA]</scope>
    <source>
        <strain evidence="4 5">FSY-15</strain>
    </source>
</reference>
<dbReference type="SUPFAM" id="SSF53590">
    <property type="entry name" value="Nucleoside hydrolase"/>
    <property type="match status" value="1"/>
</dbReference>
<organism evidence="4 5">
    <name type="scientific">Sandaracinomonas limnophila</name>
    <dbReference type="NCBI Taxonomy" id="1862386"/>
    <lineage>
        <taxon>Bacteria</taxon>
        <taxon>Pseudomonadati</taxon>
        <taxon>Bacteroidota</taxon>
        <taxon>Cytophagia</taxon>
        <taxon>Cytophagales</taxon>
        <taxon>Flectobacillaceae</taxon>
        <taxon>Sandaracinomonas</taxon>
    </lineage>
</organism>
<evidence type="ECO:0000313" key="5">
    <source>
        <dbReference type="Proteomes" id="UP000282832"/>
    </source>
</evidence>
<dbReference type="OrthoDB" id="9797882at2"/>